<evidence type="ECO:0000313" key="1">
    <source>
        <dbReference type="EMBL" id="WKD51039.1"/>
    </source>
</evidence>
<name>A0ABY9EDF5_9GAMM</name>
<evidence type="ECO:0008006" key="3">
    <source>
        <dbReference type="Google" id="ProtNLM"/>
    </source>
</evidence>
<gene>
    <name evidence="1" type="ORF">M8T91_06355</name>
</gene>
<reference evidence="1 2" key="1">
    <citation type="submission" date="2022-05" db="EMBL/GenBank/DDBJ databases">
        <title>Microbulbifer sp. nov., isolated from sponge.</title>
        <authorList>
            <person name="Gao L."/>
        </authorList>
    </citation>
    <scope>NUCLEOTIDE SEQUENCE [LARGE SCALE GENOMIC DNA]</scope>
    <source>
        <strain evidence="1 2">MI-G</strain>
    </source>
</reference>
<dbReference type="Proteomes" id="UP001321520">
    <property type="component" value="Chromosome"/>
</dbReference>
<dbReference type="EMBL" id="CP098023">
    <property type="protein sequence ID" value="WKD51039.1"/>
    <property type="molecule type" value="Genomic_DNA"/>
</dbReference>
<organism evidence="1 2">
    <name type="scientific">Microbulbifer spongiae</name>
    <dbReference type="NCBI Taxonomy" id="2944933"/>
    <lineage>
        <taxon>Bacteria</taxon>
        <taxon>Pseudomonadati</taxon>
        <taxon>Pseudomonadota</taxon>
        <taxon>Gammaproteobacteria</taxon>
        <taxon>Cellvibrionales</taxon>
        <taxon>Microbulbiferaceae</taxon>
        <taxon>Microbulbifer</taxon>
    </lineage>
</organism>
<protein>
    <recommendedName>
        <fullName evidence="3">DUF4178 domain-containing protein</fullName>
    </recommendedName>
</protein>
<proteinExistence type="predicted"/>
<dbReference type="RefSeq" id="WP_301417926.1">
    <property type="nucleotide sequence ID" value="NZ_CP098023.1"/>
</dbReference>
<sequence>MMVEYRGVLTGYFETGLEGVMWAMKRDGLEGYDGLVILEAGDYLEIYSKEGETVFNGVIKPDKTVGRMPHFFSDHTQPSALGLWIHWTQEGFEPDEWAMYFMSEEYTGMLRREEE</sequence>
<evidence type="ECO:0000313" key="2">
    <source>
        <dbReference type="Proteomes" id="UP001321520"/>
    </source>
</evidence>
<accession>A0ABY9EDF5</accession>
<keyword evidence="2" id="KW-1185">Reference proteome</keyword>